<keyword evidence="5 9" id="KW-0812">Transmembrane</keyword>
<sequence>MSPITITLIVLAAMIALFIAEPFPIAVTAIGASIVLAYTGIIETKDIFSGYNSTTIVLLAGMMVIGSSLFHTGITDMIGEKMVKLTGKNERNIILVTLIVSCLLSSICSNIGVMTAMAPLVTAMCISAGFGPSKSLLALLFGAQFGGFVTLVGVGSNASAANAMADLGLTPFGFFSITPFGLGVCVLGTLYFTFIGSKLIPDTGYVPEFAKTEKKELNKTKATIAAVTMAAVLVVIAANFKAVPMHIAAVIGALVIVGTKCMTLQDAIKAIDWNCMILVGSLTAISTGVKNSGTGDAVAQIILNLLGEHPSTFMITTLIFFASAFLTQVMSNIPTILLFMPIGVSVAQQIGVSPYPIAMIITLAGAASYATPFAAPQNMMTVGWTQYKFIDFMKIGLPMLLITYLVVLLVTPIYMPY</sequence>
<comment type="subcellular location">
    <subcellularLocation>
        <location evidence="1">Cell membrane</location>
        <topology evidence="1">Multi-pass membrane protein</topology>
    </subcellularLocation>
</comment>
<keyword evidence="7 9" id="KW-1133">Transmembrane helix</keyword>
<evidence type="ECO:0000256" key="4">
    <source>
        <dbReference type="ARBA" id="ARBA00022475"/>
    </source>
</evidence>
<dbReference type="GO" id="GO:0005886">
    <property type="term" value="C:plasma membrane"/>
    <property type="evidence" value="ECO:0007669"/>
    <property type="project" value="UniProtKB-SubCell"/>
</dbReference>
<dbReference type="GO" id="GO:0015105">
    <property type="term" value="F:arsenite transmembrane transporter activity"/>
    <property type="evidence" value="ECO:0007669"/>
    <property type="project" value="InterPro"/>
</dbReference>
<name>A0A1I0H9A8_9FIRM</name>
<gene>
    <name evidence="11" type="ORF">SAMN04487771_10452</name>
</gene>
<keyword evidence="4" id="KW-1003">Cell membrane</keyword>
<dbReference type="PANTHER" id="PTHR43652:SF2">
    <property type="entry name" value="BASIC AMINO ACID ANTIPORTER YFCC-RELATED"/>
    <property type="match status" value="1"/>
</dbReference>
<evidence type="ECO:0000256" key="1">
    <source>
        <dbReference type="ARBA" id="ARBA00004651"/>
    </source>
</evidence>
<dbReference type="CDD" id="cd01115">
    <property type="entry name" value="SLC13_permease"/>
    <property type="match status" value="1"/>
</dbReference>
<evidence type="ECO:0000256" key="5">
    <source>
        <dbReference type="ARBA" id="ARBA00022692"/>
    </source>
</evidence>
<dbReference type="EMBL" id="FOIL01000045">
    <property type="protein sequence ID" value="SET79479.1"/>
    <property type="molecule type" value="Genomic_DNA"/>
</dbReference>
<protein>
    <submittedName>
        <fullName evidence="11">Anion transporter</fullName>
    </submittedName>
</protein>
<dbReference type="InterPro" id="IPR051679">
    <property type="entry name" value="DASS-Related_Transporters"/>
</dbReference>
<dbReference type="STRING" id="1526.SAMN02910262_02564"/>
<feature type="transmembrane region" description="Helical" evidence="9">
    <location>
        <begin position="395"/>
        <end position="415"/>
    </location>
</feature>
<feature type="transmembrane region" description="Helical" evidence="9">
    <location>
        <begin position="222"/>
        <end position="240"/>
    </location>
</feature>
<feature type="transmembrane region" description="Helical" evidence="9">
    <location>
        <begin position="137"/>
        <end position="160"/>
    </location>
</feature>
<dbReference type="PRINTS" id="PR00758">
    <property type="entry name" value="ARSENICPUMP"/>
</dbReference>
<feature type="transmembrane region" description="Helical" evidence="9">
    <location>
        <begin position="172"/>
        <end position="194"/>
    </location>
</feature>
<evidence type="ECO:0000313" key="11">
    <source>
        <dbReference type="EMBL" id="SET79479.1"/>
    </source>
</evidence>
<accession>A0A1I0H9A8</accession>
<dbReference type="PANTHER" id="PTHR43652">
    <property type="entry name" value="BASIC AMINO ACID ANTIPORTER YFCC-RELATED"/>
    <property type="match status" value="1"/>
</dbReference>
<dbReference type="InterPro" id="IPR000802">
    <property type="entry name" value="Arsenical_pump_ArsB"/>
</dbReference>
<dbReference type="AlphaFoldDB" id="A0A1I0H9A8"/>
<comment type="similarity">
    <text evidence="2">Belongs to the CitM (TC 2.A.11) transporter family.</text>
</comment>
<feature type="transmembrane region" description="Helical" evidence="9">
    <location>
        <begin position="47"/>
        <end position="70"/>
    </location>
</feature>
<reference evidence="11 12" key="1">
    <citation type="submission" date="2016-10" db="EMBL/GenBank/DDBJ databases">
        <authorList>
            <person name="de Groot N.N."/>
        </authorList>
    </citation>
    <scope>NUCLEOTIDE SEQUENCE [LARGE SCALE GENOMIC DNA]</scope>
    <source>
        <strain evidence="11 12">KH1P1</strain>
    </source>
</reference>
<keyword evidence="8 9" id="KW-0472">Membrane</keyword>
<organism evidence="11 12">
    <name type="scientific">[Clostridium] aminophilum</name>
    <dbReference type="NCBI Taxonomy" id="1526"/>
    <lineage>
        <taxon>Bacteria</taxon>
        <taxon>Bacillati</taxon>
        <taxon>Bacillota</taxon>
        <taxon>Clostridia</taxon>
        <taxon>Lachnospirales</taxon>
        <taxon>Lachnospiraceae</taxon>
    </lineage>
</organism>
<evidence type="ECO:0000256" key="9">
    <source>
        <dbReference type="SAM" id="Phobius"/>
    </source>
</evidence>
<evidence type="ECO:0000256" key="7">
    <source>
        <dbReference type="ARBA" id="ARBA00022989"/>
    </source>
</evidence>
<evidence type="ECO:0000256" key="8">
    <source>
        <dbReference type="ARBA" id="ARBA00023136"/>
    </source>
</evidence>
<feature type="transmembrane region" description="Helical" evidence="9">
    <location>
        <begin position="246"/>
        <end position="264"/>
    </location>
</feature>
<evidence type="ECO:0000313" key="12">
    <source>
        <dbReference type="Proteomes" id="UP000199820"/>
    </source>
</evidence>
<keyword evidence="3" id="KW-0813">Transport</keyword>
<dbReference type="Pfam" id="PF03600">
    <property type="entry name" value="CitMHS"/>
    <property type="match status" value="1"/>
</dbReference>
<dbReference type="InterPro" id="IPR004680">
    <property type="entry name" value="Cit_transptr-like_dom"/>
</dbReference>
<evidence type="ECO:0000256" key="2">
    <source>
        <dbReference type="ARBA" id="ARBA00009843"/>
    </source>
</evidence>
<keyword evidence="6" id="KW-0677">Repeat</keyword>
<keyword evidence="12" id="KW-1185">Reference proteome</keyword>
<proteinExistence type="inferred from homology"/>
<evidence type="ECO:0000256" key="6">
    <source>
        <dbReference type="ARBA" id="ARBA00022737"/>
    </source>
</evidence>
<dbReference type="Proteomes" id="UP000199820">
    <property type="component" value="Unassembled WGS sequence"/>
</dbReference>
<dbReference type="OrthoDB" id="9765532at2"/>
<dbReference type="RefSeq" id="WP_074650117.1">
    <property type="nucleotide sequence ID" value="NZ_FOIL01000045.1"/>
</dbReference>
<feature type="transmembrane region" description="Helical" evidence="9">
    <location>
        <begin position="91"/>
        <end position="107"/>
    </location>
</feature>
<evidence type="ECO:0000256" key="3">
    <source>
        <dbReference type="ARBA" id="ARBA00022448"/>
    </source>
</evidence>
<evidence type="ECO:0000259" key="10">
    <source>
        <dbReference type="Pfam" id="PF03600"/>
    </source>
</evidence>
<feature type="domain" description="Citrate transporter-like" evidence="10">
    <location>
        <begin position="15"/>
        <end position="363"/>
    </location>
</feature>
<feature type="transmembrane region" description="Helical" evidence="9">
    <location>
        <begin position="357"/>
        <end position="375"/>
    </location>
</feature>
<dbReference type="eggNOG" id="COG1055">
    <property type="taxonomic scope" value="Bacteria"/>
</dbReference>